<dbReference type="PANTHER" id="PTHR45677">
    <property type="entry name" value="GLUTAMATE DECARBOXYLASE-RELATED"/>
    <property type="match status" value="1"/>
</dbReference>
<evidence type="ECO:0000313" key="9">
    <source>
        <dbReference type="Proteomes" id="UP001210925"/>
    </source>
</evidence>
<evidence type="ECO:0000313" key="8">
    <source>
        <dbReference type="EMBL" id="KAJ3259857.1"/>
    </source>
</evidence>
<dbReference type="Gene3D" id="3.90.1150.10">
    <property type="entry name" value="Aspartate Aminotransferase, domain 1"/>
    <property type="match status" value="1"/>
</dbReference>
<evidence type="ECO:0000256" key="4">
    <source>
        <dbReference type="ARBA" id="ARBA00022898"/>
    </source>
</evidence>
<name>A0AAD5UNU2_9FUNG</name>
<dbReference type="GO" id="GO:0030170">
    <property type="term" value="F:pyridoxal phosphate binding"/>
    <property type="evidence" value="ECO:0007669"/>
    <property type="project" value="InterPro"/>
</dbReference>
<keyword evidence="3" id="KW-0210">Decarboxylase</keyword>
<dbReference type="SUPFAM" id="SSF53383">
    <property type="entry name" value="PLP-dependent transferases"/>
    <property type="match status" value="1"/>
</dbReference>
<dbReference type="InterPro" id="IPR002129">
    <property type="entry name" value="PyrdxlP-dep_de-COase"/>
</dbReference>
<proteinExistence type="inferred from homology"/>
<dbReference type="PANTHER" id="PTHR45677:SF8">
    <property type="entry name" value="CYSTEINE SULFINIC ACID DECARBOXYLASE"/>
    <property type="match status" value="1"/>
</dbReference>
<feature type="modified residue" description="N6-(pyridoxal phosphate)lysine" evidence="6">
    <location>
        <position position="377"/>
    </location>
</feature>
<evidence type="ECO:0000256" key="3">
    <source>
        <dbReference type="ARBA" id="ARBA00022793"/>
    </source>
</evidence>
<dbReference type="EMBL" id="JADGKB010000015">
    <property type="protein sequence ID" value="KAJ3259857.1"/>
    <property type="molecule type" value="Genomic_DNA"/>
</dbReference>
<evidence type="ECO:0000256" key="7">
    <source>
        <dbReference type="RuleBase" id="RU000382"/>
    </source>
</evidence>
<comment type="similarity">
    <text evidence="2 7">Belongs to the group II decarboxylase family.</text>
</comment>
<evidence type="ECO:0000256" key="5">
    <source>
        <dbReference type="ARBA" id="ARBA00023239"/>
    </source>
</evidence>
<sequence length="597" mass="67368">MDSPSTFDEGFEAEPFQIKDARTSETIQNFSKRRNSTSSVIDKYGRRESYRDQDSVLHYFVATNQSEELLDRYISTLITRFLNDPSPIYAIDWGSNVPDFKNTKIPVADSNSLSKYLLDLKENLVDKSTRTAAPQMIGHMTAALPYFHRPLSKLLTALNQNVVKVETASTFTALERQTIAMLHNTFYARDLNFYDAYTQCPSVSLGVVCSGGTIANITAMWIARNKALGPDRDFPGISKAGLVEAMNHYKYSGAVIIGSELMHYSFKKAADLLGLGENGLCLIPTNDDYQMRTDILTEKVKEYQSKNILVIAIVAIAGTTETGSIDPIHEIVHIGFKHDVHVHVDAAWGGPLIFSNEHGRKLSGIDKADSITVDGHKQLYTPLGIGILLLKSPASTSYIRKTAAYVIRQDSPDLGKYTLEGSRPANALYLHASLNLLGQEGLSILMTRSCTLVKQMSVRLNEHPSNAFQTFHNPQTNILLYRYIPSWMRNKEFSEDDLAVMNQFVQRIQKIQSGKQDGQPHPFTSRTTVMFKSHRTDAFRIVIANPLTQWQDIELLINDQIRVGKIVEKQFQHELKVKRFQQENHIDGWWPGWPYDI</sequence>
<dbReference type="Pfam" id="PF00282">
    <property type="entry name" value="Pyridoxal_deC"/>
    <property type="match status" value="1"/>
</dbReference>
<evidence type="ECO:0000256" key="2">
    <source>
        <dbReference type="ARBA" id="ARBA00009533"/>
    </source>
</evidence>
<reference evidence="8" key="1">
    <citation type="submission" date="2020-05" db="EMBL/GenBank/DDBJ databases">
        <title>Phylogenomic resolution of chytrid fungi.</title>
        <authorList>
            <person name="Stajich J.E."/>
            <person name="Amses K."/>
            <person name="Simmons R."/>
            <person name="Seto K."/>
            <person name="Myers J."/>
            <person name="Bonds A."/>
            <person name="Quandt C.A."/>
            <person name="Barry K."/>
            <person name="Liu P."/>
            <person name="Grigoriev I."/>
            <person name="Longcore J.E."/>
            <person name="James T.Y."/>
        </authorList>
    </citation>
    <scope>NUCLEOTIDE SEQUENCE</scope>
    <source>
        <strain evidence="8">PLAUS21</strain>
    </source>
</reference>
<dbReference type="InterPro" id="IPR015422">
    <property type="entry name" value="PyrdxlP-dep_Trfase_small"/>
</dbReference>
<keyword evidence="4 6" id="KW-0663">Pyridoxal phosphate</keyword>
<dbReference type="GO" id="GO:0019752">
    <property type="term" value="P:carboxylic acid metabolic process"/>
    <property type="evidence" value="ECO:0007669"/>
    <property type="project" value="InterPro"/>
</dbReference>
<dbReference type="Proteomes" id="UP001210925">
    <property type="component" value="Unassembled WGS sequence"/>
</dbReference>
<evidence type="ECO:0000256" key="6">
    <source>
        <dbReference type="PIRSR" id="PIRSR602129-50"/>
    </source>
</evidence>
<dbReference type="AlphaFoldDB" id="A0AAD5UNU2"/>
<protein>
    <submittedName>
        <fullName evidence="8">Uncharacterized protein</fullName>
    </submittedName>
</protein>
<keyword evidence="9" id="KW-1185">Reference proteome</keyword>
<dbReference type="Gene3D" id="3.40.640.10">
    <property type="entry name" value="Type I PLP-dependent aspartate aminotransferase-like (Major domain)"/>
    <property type="match status" value="1"/>
</dbReference>
<gene>
    <name evidence="8" type="ORF">HK103_001748</name>
</gene>
<accession>A0AAD5UNU2</accession>
<comment type="cofactor">
    <cofactor evidence="1 6 7">
        <name>pyridoxal 5'-phosphate</name>
        <dbReference type="ChEBI" id="CHEBI:597326"/>
    </cofactor>
</comment>
<comment type="caution">
    <text evidence="8">The sequence shown here is derived from an EMBL/GenBank/DDBJ whole genome shotgun (WGS) entry which is preliminary data.</text>
</comment>
<dbReference type="GO" id="GO:0005737">
    <property type="term" value="C:cytoplasm"/>
    <property type="evidence" value="ECO:0007669"/>
    <property type="project" value="TreeGrafter"/>
</dbReference>
<organism evidence="8 9">
    <name type="scientific">Boothiomyces macroporosus</name>
    <dbReference type="NCBI Taxonomy" id="261099"/>
    <lineage>
        <taxon>Eukaryota</taxon>
        <taxon>Fungi</taxon>
        <taxon>Fungi incertae sedis</taxon>
        <taxon>Chytridiomycota</taxon>
        <taxon>Chytridiomycota incertae sedis</taxon>
        <taxon>Chytridiomycetes</taxon>
        <taxon>Rhizophydiales</taxon>
        <taxon>Terramycetaceae</taxon>
        <taxon>Boothiomyces</taxon>
    </lineage>
</organism>
<dbReference type="InterPro" id="IPR015421">
    <property type="entry name" value="PyrdxlP-dep_Trfase_major"/>
</dbReference>
<evidence type="ECO:0000256" key="1">
    <source>
        <dbReference type="ARBA" id="ARBA00001933"/>
    </source>
</evidence>
<dbReference type="InterPro" id="IPR015424">
    <property type="entry name" value="PyrdxlP-dep_Trfase"/>
</dbReference>
<keyword evidence="5 7" id="KW-0456">Lyase</keyword>
<dbReference type="GO" id="GO:0016831">
    <property type="term" value="F:carboxy-lyase activity"/>
    <property type="evidence" value="ECO:0007669"/>
    <property type="project" value="UniProtKB-KW"/>
</dbReference>